<feature type="transmembrane region" description="Helical" evidence="1">
    <location>
        <begin position="63"/>
        <end position="82"/>
    </location>
</feature>
<evidence type="ECO:0000313" key="2">
    <source>
        <dbReference type="EMBL" id="KYF78666.1"/>
    </source>
</evidence>
<organism evidence="2 3">
    <name type="scientific">Sorangium cellulosum</name>
    <name type="common">Polyangium cellulosum</name>
    <dbReference type="NCBI Taxonomy" id="56"/>
    <lineage>
        <taxon>Bacteria</taxon>
        <taxon>Pseudomonadati</taxon>
        <taxon>Myxococcota</taxon>
        <taxon>Polyangia</taxon>
        <taxon>Polyangiales</taxon>
        <taxon>Polyangiaceae</taxon>
        <taxon>Sorangium</taxon>
    </lineage>
</organism>
<comment type="caution">
    <text evidence="2">The sequence shown here is derived from an EMBL/GenBank/DDBJ whole genome shotgun (WGS) entry which is preliminary data.</text>
</comment>
<name>A0A150RFA7_SORCE</name>
<dbReference type="AlphaFoldDB" id="A0A150RFA7"/>
<sequence length="115" mass="12561">MFNYLYADVVGLMDSTLLAQFLRGQVGSLPITGEFLFAAAVLMEIPIAMTLLSRVLPYRANRWANIVAGIIKTAAVAGTLSIGHPTGYYLFFALIEIACTTLIVVLAWRWAPRPA</sequence>
<dbReference type="EMBL" id="JEMB01002757">
    <property type="protein sequence ID" value="KYF78666.1"/>
    <property type="molecule type" value="Genomic_DNA"/>
</dbReference>
<evidence type="ECO:0000313" key="3">
    <source>
        <dbReference type="Proteomes" id="UP000075635"/>
    </source>
</evidence>
<dbReference type="Proteomes" id="UP000075635">
    <property type="component" value="Unassembled WGS sequence"/>
</dbReference>
<accession>A0A150RFA7</accession>
<evidence type="ECO:0000256" key="1">
    <source>
        <dbReference type="SAM" id="Phobius"/>
    </source>
</evidence>
<keyword evidence="1" id="KW-0812">Transmembrane</keyword>
<proteinExistence type="predicted"/>
<feature type="transmembrane region" description="Helical" evidence="1">
    <location>
        <begin position="88"/>
        <end position="111"/>
    </location>
</feature>
<dbReference type="Pfam" id="PF19851">
    <property type="entry name" value="DUF6326"/>
    <property type="match status" value="1"/>
</dbReference>
<keyword evidence="1" id="KW-0472">Membrane</keyword>
<protein>
    <submittedName>
        <fullName evidence="2">Uncharacterized protein</fullName>
    </submittedName>
</protein>
<gene>
    <name evidence="2" type="ORF">BE17_07635</name>
</gene>
<keyword evidence="1" id="KW-1133">Transmembrane helix</keyword>
<dbReference type="InterPro" id="IPR046289">
    <property type="entry name" value="DUF6326"/>
</dbReference>
<feature type="transmembrane region" description="Helical" evidence="1">
    <location>
        <begin position="35"/>
        <end position="56"/>
    </location>
</feature>
<reference evidence="2 3" key="1">
    <citation type="submission" date="2014-02" db="EMBL/GenBank/DDBJ databases">
        <title>The small core and large imbalanced accessory genome model reveals a collaborative survival strategy of Sorangium cellulosum strains in nature.</title>
        <authorList>
            <person name="Han K."/>
            <person name="Peng R."/>
            <person name="Blom J."/>
            <person name="Li Y.-Z."/>
        </authorList>
    </citation>
    <scope>NUCLEOTIDE SEQUENCE [LARGE SCALE GENOMIC DNA]</scope>
    <source>
        <strain evidence="2 3">So0011-07</strain>
    </source>
</reference>